<evidence type="ECO:0000256" key="1">
    <source>
        <dbReference type="SAM" id="Phobius"/>
    </source>
</evidence>
<keyword evidence="1" id="KW-0472">Membrane</keyword>
<feature type="transmembrane region" description="Helical" evidence="1">
    <location>
        <begin position="7"/>
        <end position="26"/>
    </location>
</feature>
<keyword evidence="1" id="KW-1133">Transmembrane helix</keyword>
<reference evidence="2" key="2">
    <citation type="submission" date="2021-08" db="EMBL/GenBank/DDBJ databases">
        <authorList>
            <person name="Tani A."/>
            <person name="Ola A."/>
            <person name="Ogura Y."/>
            <person name="Katsura K."/>
            <person name="Hayashi T."/>
        </authorList>
    </citation>
    <scope>NUCLEOTIDE SEQUENCE</scope>
    <source>
        <strain evidence="2">KCTC 52305</strain>
    </source>
</reference>
<organism evidence="2 3">
    <name type="scientific">Methylobacterium crusticola</name>
    <dbReference type="NCBI Taxonomy" id="1697972"/>
    <lineage>
        <taxon>Bacteria</taxon>
        <taxon>Pseudomonadati</taxon>
        <taxon>Pseudomonadota</taxon>
        <taxon>Alphaproteobacteria</taxon>
        <taxon>Hyphomicrobiales</taxon>
        <taxon>Methylobacteriaceae</taxon>
        <taxon>Methylobacterium</taxon>
    </lineage>
</organism>
<proteinExistence type="predicted"/>
<protein>
    <submittedName>
        <fullName evidence="2">Uncharacterized protein</fullName>
    </submittedName>
</protein>
<dbReference type="Proteomes" id="UP001055167">
    <property type="component" value="Unassembled WGS sequence"/>
</dbReference>
<evidence type="ECO:0000313" key="3">
    <source>
        <dbReference type="Proteomes" id="UP001055167"/>
    </source>
</evidence>
<dbReference type="EMBL" id="BPQH01000011">
    <property type="protein sequence ID" value="GJD50913.1"/>
    <property type="molecule type" value="Genomic_DNA"/>
</dbReference>
<accession>A0ABQ4R060</accession>
<gene>
    <name evidence="2" type="ORF">OPKNFCMD_3662</name>
</gene>
<keyword evidence="1" id="KW-0812">Transmembrane</keyword>
<keyword evidence="3" id="KW-1185">Reference proteome</keyword>
<comment type="caution">
    <text evidence="2">The sequence shown here is derived from an EMBL/GenBank/DDBJ whole genome shotgun (WGS) entry which is preliminary data.</text>
</comment>
<sequence length="29" mass="3252">MRPILTSLVRWLVAGAVAFGVAWIAFHLR</sequence>
<name>A0ABQ4R060_9HYPH</name>
<reference evidence="2" key="1">
    <citation type="journal article" date="2021" name="Front. Microbiol.">
        <title>Comprehensive Comparative Genomics and Phenotyping of Methylobacterium Species.</title>
        <authorList>
            <person name="Alessa O."/>
            <person name="Ogura Y."/>
            <person name="Fujitani Y."/>
            <person name="Takami H."/>
            <person name="Hayashi T."/>
            <person name="Sahin N."/>
            <person name="Tani A."/>
        </authorList>
    </citation>
    <scope>NUCLEOTIDE SEQUENCE</scope>
    <source>
        <strain evidence="2">KCTC 52305</strain>
    </source>
</reference>
<evidence type="ECO:0000313" key="2">
    <source>
        <dbReference type="EMBL" id="GJD50913.1"/>
    </source>
</evidence>